<proteinExistence type="predicted"/>
<comment type="caution">
    <text evidence="1">The sequence shown here is derived from an EMBL/GenBank/DDBJ whole genome shotgun (WGS) entry which is preliminary data.</text>
</comment>
<organism evidence="1 2">
    <name type="scientific">Mixia osmundae (strain CBS 9802 / IAM 14324 / JCM 22182 / KY 12970)</name>
    <dbReference type="NCBI Taxonomy" id="764103"/>
    <lineage>
        <taxon>Eukaryota</taxon>
        <taxon>Fungi</taxon>
        <taxon>Dikarya</taxon>
        <taxon>Basidiomycota</taxon>
        <taxon>Pucciniomycotina</taxon>
        <taxon>Mixiomycetes</taxon>
        <taxon>Mixiales</taxon>
        <taxon>Mixiaceae</taxon>
        <taxon>Mixia</taxon>
    </lineage>
</organism>
<sequence>MECHAGLVQAKESRDRGQPSATLANKSLLLHALLSHRLQCISDPVSAAFHSYKLCQGYCLLCETLMRRPVFTAVSKSADQSDGRGKQWPD</sequence>
<name>G7EB18_MIXOS</name>
<dbReference type="RefSeq" id="XP_014565638.1">
    <property type="nucleotide sequence ID" value="XM_014710152.1"/>
</dbReference>
<reference evidence="1 2" key="1">
    <citation type="journal article" date="2011" name="J. Gen. Appl. Microbiol.">
        <title>Draft genome sequencing of the enigmatic basidiomycete Mixia osmundae.</title>
        <authorList>
            <person name="Nishida H."/>
            <person name="Nagatsuka Y."/>
            <person name="Sugiyama J."/>
        </authorList>
    </citation>
    <scope>NUCLEOTIDE SEQUENCE [LARGE SCALE GENOMIC DNA]</scope>
    <source>
        <strain evidence="2">CBS 9802 / IAM 14324 / JCM 22182 / KY 12970</strain>
    </source>
</reference>
<gene>
    <name evidence="1" type="primary">Mo06731</name>
    <name evidence="1" type="ORF">E5Q_06731</name>
</gene>
<dbReference type="Proteomes" id="UP000009131">
    <property type="component" value="Unassembled WGS sequence"/>
</dbReference>
<keyword evidence="2" id="KW-1185">Reference proteome</keyword>
<dbReference type="InParanoid" id="G7EB18"/>
<protein>
    <submittedName>
        <fullName evidence="1">Uncharacterized protein</fullName>
    </submittedName>
</protein>
<dbReference type="AlphaFoldDB" id="G7EB18"/>
<accession>G7EB18</accession>
<dbReference type="EMBL" id="BABT02000252">
    <property type="protein sequence ID" value="GAB00029.1"/>
    <property type="molecule type" value="Genomic_DNA"/>
</dbReference>
<evidence type="ECO:0000313" key="1">
    <source>
        <dbReference type="EMBL" id="GAB00029.1"/>
    </source>
</evidence>
<reference evidence="1 2" key="2">
    <citation type="journal article" date="2012" name="Open Biol.">
        <title>Characteristics of nucleosomes and linker DNA regions on the genome of the basidiomycete Mixia osmundae revealed by mono- and dinucleosome mapping.</title>
        <authorList>
            <person name="Nishida H."/>
            <person name="Kondo S."/>
            <person name="Matsumoto T."/>
            <person name="Suzuki Y."/>
            <person name="Yoshikawa H."/>
            <person name="Taylor T.D."/>
            <person name="Sugiyama J."/>
        </authorList>
    </citation>
    <scope>NUCLEOTIDE SEQUENCE [LARGE SCALE GENOMIC DNA]</scope>
    <source>
        <strain evidence="2">CBS 9802 / IAM 14324 / JCM 22182 / KY 12970</strain>
    </source>
</reference>
<dbReference type="HOGENOM" id="CLU_2441337_0_0_1"/>
<evidence type="ECO:0000313" key="2">
    <source>
        <dbReference type="Proteomes" id="UP000009131"/>
    </source>
</evidence>